<evidence type="ECO:0000313" key="1">
    <source>
        <dbReference type="EMBL" id="KAI9262318.1"/>
    </source>
</evidence>
<dbReference type="Proteomes" id="UP001209540">
    <property type="component" value="Unassembled WGS sequence"/>
</dbReference>
<reference evidence="1" key="1">
    <citation type="journal article" date="2022" name="IScience">
        <title>Evolution of zygomycete secretomes and the origins of terrestrial fungal ecologies.</title>
        <authorList>
            <person name="Chang Y."/>
            <person name="Wang Y."/>
            <person name="Mondo S."/>
            <person name="Ahrendt S."/>
            <person name="Andreopoulos W."/>
            <person name="Barry K."/>
            <person name="Beard J."/>
            <person name="Benny G.L."/>
            <person name="Blankenship S."/>
            <person name="Bonito G."/>
            <person name="Cuomo C."/>
            <person name="Desiro A."/>
            <person name="Gervers K.A."/>
            <person name="Hundley H."/>
            <person name="Kuo A."/>
            <person name="LaButti K."/>
            <person name="Lang B.F."/>
            <person name="Lipzen A."/>
            <person name="O'Donnell K."/>
            <person name="Pangilinan J."/>
            <person name="Reynolds N."/>
            <person name="Sandor L."/>
            <person name="Smith M.E."/>
            <person name="Tsang A."/>
            <person name="Grigoriev I.V."/>
            <person name="Stajich J.E."/>
            <person name="Spatafora J.W."/>
        </authorList>
    </citation>
    <scope>NUCLEOTIDE SEQUENCE</scope>
    <source>
        <strain evidence="1">RSA 2281</strain>
    </source>
</reference>
<sequence length="149" mass="17545">MNRRYYVQIYDLYENNVIVENRSHAHGAQSLFFPLFVFSNVAKESAQLQLFHGSPLYTVGLNQEQLIGVKPFEPLRSMQNFGNLISLEITAYDIFGDYSCKKCGLIVDYTSFWLKKKVNSIFYYWRDDGEEECIINLVEYMQIEKILRL</sequence>
<proteinExistence type="predicted"/>
<organism evidence="1 2">
    <name type="scientific">Phascolomyces articulosus</name>
    <dbReference type="NCBI Taxonomy" id="60185"/>
    <lineage>
        <taxon>Eukaryota</taxon>
        <taxon>Fungi</taxon>
        <taxon>Fungi incertae sedis</taxon>
        <taxon>Mucoromycota</taxon>
        <taxon>Mucoromycotina</taxon>
        <taxon>Mucoromycetes</taxon>
        <taxon>Mucorales</taxon>
        <taxon>Lichtheimiaceae</taxon>
        <taxon>Phascolomyces</taxon>
    </lineage>
</organism>
<keyword evidence="2" id="KW-1185">Reference proteome</keyword>
<protein>
    <submittedName>
        <fullName evidence="1">Uncharacterized protein</fullName>
    </submittedName>
</protein>
<dbReference type="EMBL" id="JAIXMP010000014">
    <property type="protein sequence ID" value="KAI9262318.1"/>
    <property type="molecule type" value="Genomic_DNA"/>
</dbReference>
<accession>A0AAD5K033</accession>
<gene>
    <name evidence="1" type="ORF">BDA99DRAFT_537658</name>
</gene>
<comment type="caution">
    <text evidence="1">The sequence shown here is derived from an EMBL/GenBank/DDBJ whole genome shotgun (WGS) entry which is preliminary data.</text>
</comment>
<evidence type="ECO:0000313" key="2">
    <source>
        <dbReference type="Proteomes" id="UP001209540"/>
    </source>
</evidence>
<reference evidence="1" key="2">
    <citation type="submission" date="2023-02" db="EMBL/GenBank/DDBJ databases">
        <authorList>
            <consortium name="DOE Joint Genome Institute"/>
            <person name="Mondo S.J."/>
            <person name="Chang Y."/>
            <person name="Wang Y."/>
            <person name="Ahrendt S."/>
            <person name="Andreopoulos W."/>
            <person name="Barry K."/>
            <person name="Beard J."/>
            <person name="Benny G.L."/>
            <person name="Blankenship S."/>
            <person name="Bonito G."/>
            <person name="Cuomo C."/>
            <person name="Desiro A."/>
            <person name="Gervers K.A."/>
            <person name="Hundley H."/>
            <person name="Kuo A."/>
            <person name="LaButti K."/>
            <person name="Lang B.F."/>
            <person name="Lipzen A."/>
            <person name="O'Donnell K."/>
            <person name="Pangilinan J."/>
            <person name="Reynolds N."/>
            <person name="Sandor L."/>
            <person name="Smith M.W."/>
            <person name="Tsang A."/>
            <person name="Grigoriev I.V."/>
            <person name="Stajich J.E."/>
            <person name="Spatafora J.W."/>
        </authorList>
    </citation>
    <scope>NUCLEOTIDE SEQUENCE</scope>
    <source>
        <strain evidence="1">RSA 2281</strain>
    </source>
</reference>
<dbReference type="AlphaFoldDB" id="A0AAD5K033"/>
<name>A0AAD5K033_9FUNG</name>